<dbReference type="InterPro" id="IPR000157">
    <property type="entry name" value="TIR_dom"/>
</dbReference>
<evidence type="ECO:0000256" key="3">
    <source>
        <dbReference type="ARBA" id="ARBA00023027"/>
    </source>
</evidence>
<dbReference type="EC" id="3.2.2.6" evidence="1"/>
<comment type="catalytic activity">
    <reaction evidence="4">
        <text>NAD(+) + H2O = ADP-D-ribose + nicotinamide + H(+)</text>
        <dbReference type="Rhea" id="RHEA:16301"/>
        <dbReference type="ChEBI" id="CHEBI:15377"/>
        <dbReference type="ChEBI" id="CHEBI:15378"/>
        <dbReference type="ChEBI" id="CHEBI:17154"/>
        <dbReference type="ChEBI" id="CHEBI:57540"/>
        <dbReference type="ChEBI" id="CHEBI:57967"/>
        <dbReference type="EC" id="3.2.2.6"/>
    </reaction>
    <physiologicalReaction direction="left-to-right" evidence="4">
        <dbReference type="Rhea" id="RHEA:16302"/>
    </physiologicalReaction>
</comment>
<dbReference type="Pfam" id="PF01582">
    <property type="entry name" value="TIR"/>
    <property type="match status" value="1"/>
</dbReference>
<dbReference type="SUPFAM" id="SSF52200">
    <property type="entry name" value="Toll/Interleukin receptor TIR domain"/>
    <property type="match status" value="1"/>
</dbReference>
<keyword evidence="3" id="KW-0520">NAD</keyword>
<dbReference type="AlphaFoldDB" id="A0A5H2Y7X9"/>
<evidence type="ECO:0000256" key="1">
    <source>
        <dbReference type="ARBA" id="ARBA00011982"/>
    </source>
</evidence>
<dbReference type="InterPro" id="IPR035897">
    <property type="entry name" value="Toll_tir_struct_dom_sf"/>
</dbReference>
<protein>
    <recommendedName>
        <fullName evidence="1">ADP-ribosyl cyclase/cyclic ADP-ribose hydrolase</fullName>
        <ecNumber evidence="1">3.2.2.6</ecNumber>
    </recommendedName>
</protein>
<evidence type="ECO:0000256" key="2">
    <source>
        <dbReference type="ARBA" id="ARBA00022801"/>
    </source>
</evidence>
<dbReference type="GO" id="GO:0007165">
    <property type="term" value="P:signal transduction"/>
    <property type="evidence" value="ECO:0007669"/>
    <property type="project" value="InterPro"/>
</dbReference>
<keyword evidence="2" id="KW-0378">Hydrolase</keyword>
<evidence type="ECO:0000259" key="5">
    <source>
        <dbReference type="PROSITE" id="PS50104"/>
    </source>
</evidence>
<sequence length="81" mass="9466">MRAFVFSKAIKHSRTTDIVFSKDYASSTWCRDELVMILERKRRTSASHVILPVFYDVDPSHVRKRTGSLAKAFARHQKLNR</sequence>
<feature type="domain" description="TIR" evidence="5">
    <location>
        <begin position="1"/>
        <end position="81"/>
    </location>
</feature>
<dbReference type="PANTHER" id="PTHR32009">
    <property type="entry name" value="TMV RESISTANCE PROTEIN N-LIKE"/>
    <property type="match status" value="1"/>
</dbReference>
<reference evidence="6" key="1">
    <citation type="journal article" date="2019" name="Science">
        <title>Mutation of a bHLH transcription factor allowed almond domestication.</title>
        <authorList>
            <person name="Sanchez-Perez R."/>
            <person name="Pavan S."/>
            <person name="Mazzeo R."/>
            <person name="Moldovan C."/>
            <person name="Aiese Cigliano R."/>
            <person name="Del Cueto J."/>
            <person name="Ricciardi F."/>
            <person name="Lotti C."/>
            <person name="Ricciardi L."/>
            <person name="Dicenta F."/>
            <person name="Lopez-Marques R.L."/>
            <person name="Lindberg Moller B."/>
        </authorList>
    </citation>
    <scope>NUCLEOTIDE SEQUENCE</scope>
</reference>
<evidence type="ECO:0000256" key="4">
    <source>
        <dbReference type="ARBA" id="ARBA00047304"/>
    </source>
</evidence>
<evidence type="ECO:0000313" key="6">
    <source>
        <dbReference type="EMBL" id="BBN68810.1"/>
    </source>
</evidence>
<gene>
    <name evidence="6" type="ORF">Prudu_587S000400</name>
</gene>
<dbReference type="PANTHER" id="PTHR32009:SF39">
    <property type="entry name" value="TIR DOMAIN-CONTAINING PROTEIN"/>
    <property type="match status" value="1"/>
</dbReference>
<dbReference type="GO" id="GO:0061809">
    <property type="term" value="F:NAD+ nucleosidase activity, cyclic ADP-ribose generating"/>
    <property type="evidence" value="ECO:0007669"/>
    <property type="project" value="UniProtKB-EC"/>
</dbReference>
<name>A0A5H2Y7X9_PRUDU</name>
<accession>A0A5H2Y7X9</accession>
<dbReference type="PROSITE" id="PS50104">
    <property type="entry name" value="TIR"/>
    <property type="match status" value="1"/>
</dbReference>
<proteinExistence type="predicted"/>
<organism evidence="6">
    <name type="scientific">Prunus dulcis</name>
    <name type="common">Almond</name>
    <name type="synonym">Amygdalus dulcis</name>
    <dbReference type="NCBI Taxonomy" id="3755"/>
    <lineage>
        <taxon>Eukaryota</taxon>
        <taxon>Viridiplantae</taxon>
        <taxon>Streptophyta</taxon>
        <taxon>Embryophyta</taxon>
        <taxon>Tracheophyta</taxon>
        <taxon>Spermatophyta</taxon>
        <taxon>Magnoliopsida</taxon>
        <taxon>eudicotyledons</taxon>
        <taxon>Gunneridae</taxon>
        <taxon>Pentapetalae</taxon>
        <taxon>rosids</taxon>
        <taxon>fabids</taxon>
        <taxon>Rosales</taxon>
        <taxon>Rosaceae</taxon>
        <taxon>Amygdaloideae</taxon>
        <taxon>Amygdaleae</taxon>
        <taxon>Prunus</taxon>
    </lineage>
</organism>
<dbReference type="EMBL" id="AP020924">
    <property type="protein sequence ID" value="BBN68810.1"/>
    <property type="molecule type" value="Genomic_DNA"/>
</dbReference>
<dbReference type="Gene3D" id="3.40.50.10140">
    <property type="entry name" value="Toll/interleukin-1 receptor homology (TIR) domain"/>
    <property type="match status" value="1"/>
</dbReference>